<feature type="compositionally biased region" description="Low complexity" evidence="1">
    <location>
        <begin position="188"/>
        <end position="198"/>
    </location>
</feature>
<keyword evidence="4" id="KW-1185">Reference proteome</keyword>
<organism evidence="3 4">
    <name type="scientific">Dissophora globulifera</name>
    <dbReference type="NCBI Taxonomy" id="979702"/>
    <lineage>
        <taxon>Eukaryota</taxon>
        <taxon>Fungi</taxon>
        <taxon>Fungi incertae sedis</taxon>
        <taxon>Mucoromycota</taxon>
        <taxon>Mortierellomycotina</taxon>
        <taxon>Mortierellomycetes</taxon>
        <taxon>Mortierellales</taxon>
        <taxon>Mortierellaceae</taxon>
        <taxon>Dissophora</taxon>
    </lineage>
</organism>
<dbReference type="InterPro" id="IPR032675">
    <property type="entry name" value="LRR_dom_sf"/>
</dbReference>
<name>A0A9P6RPN3_9FUNG</name>
<evidence type="ECO:0000259" key="2">
    <source>
        <dbReference type="Pfam" id="PF12937"/>
    </source>
</evidence>
<feature type="domain" description="F-box" evidence="2">
    <location>
        <begin position="3"/>
        <end position="44"/>
    </location>
</feature>
<evidence type="ECO:0000256" key="1">
    <source>
        <dbReference type="SAM" id="MobiDB-lite"/>
    </source>
</evidence>
<dbReference type="Pfam" id="PF12937">
    <property type="entry name" value="F-box-like"/>
    <property type="match status" value="1"/>
</dbReference>
<evidence type="ECO:0000313" key="3">
    <source>
        <dbReference type="EMBL" id="KAG0324779.1"/>
    </source>
</evidence>
<dbReference type="InterPro" id="IPR001810">
    <property type="entry name" value="F-box_dom"/>
</dbReference>
<feature type="compositionally biased region" description="Low complexity" evidence="1">
    <location>
        <begin position="228"/>
        <end position="241"/>
    </location>
</feature>
<dbReference type="Gene3D" id="3.80.10.10">
    <property type="entry name" value="Ribonuclease Inhibitor"/>
    <property type="match status" value="1"/>
</dbReference>
<reference evidence="3" key="1">
    <citation type="journal article" date="2020" name="Fungal Divers.">
        <title>Resolving the Mortierellaceae phylogeny through synthesis of multi-gene phylogenetics and phylogenomics.</title>
        <authorList>
            <person name="Vandepol N."/>
            <person name="Liber J."/>
            <person name="Desiro A."/>
            <person name="Na H."/>
            <person name="Kennedy M."/>
            <person name="Barry K."/>
            <person name="Grigoriev I.V."/>
            <person name="Miller A.N."/>
            <person name="O'Donnell K."/>
            <person name="Stajich J.E."/>
            <person name="Bonito G."/>
        </authorList>
    </citation>
    <scope>NUCLEOTIDE SEQUENCE</scope>
    <source>
        <strain evidence="3">REB-010B</strain>
    </source>
</reference>
<dbReference type="EMBL" id="JAAAIP010000137">
    <property type="protein sequence ID" value="KAG0324779.1"/>
    <property type="molecule type" value="Genomic_DNA"/>
</dbReference>
<dbReference type="SUPFAM" id="SSF81383">
    <property type="entry name" value="F-box domain"/>
    <property type="match status" value="1"/>
</dbReference>
<evidence type="ECO:0000313" key="4">
    <source>
        <dbReference type="Proteomes" id="UP000738325"/>
    </source>
</evidence>
<protein>
    <recommendedName>
        <fullName evidence="2">F-box domain-containing protein</fullName>
    </recommendedName>
</protein>
<gene>
    <name evidence="3" type="ORF">BGZ99_001448</name>
</gene>
<comment type="caution">
    <text evidence="3">The sequence shown here is derived from an EMBL/GenBank/DDBJ whole genome shotgun (WGS) entry which is preliminary data.</text>
</comment>
<dbReference type="Proteomes" id="UP000738325">
    <property type="component" value="Unassembled WGS sequence"/>
</dbReference>
<proteinExistence type="predicted"/>
<feature type="region of interest" description="Disordered" evidence="1">
    <location>
        <begin position="188"/>
        <end position="250"/>
    </location>
</feature>
<feature type="compositionally biased region" description="Acidic residues" evidence="1">
    <location>
        <begin position="199"/>
        <end position="213"/>
    </location>
</feature>
<dbReference type="OrthoDB" id="436852at2759"/>
<accession>A0A9P6RPN3</accession>
<dbReference type="AlphaFoldDB" id="A0A9P6RPN3"/>
<sequence length="462" mass="53162">MSDEVLLWILAFVQCHKSICRISSTCRRLWRIAQDPQLWRHVTLTHDNSLRLHWDTIIQPRLLKSNICELNLLGEISSPVVIDALKLELFTSLQVLRLEDIQTYTVYRLAGKLPWLRIFEARRIKGNSDIWDWRPFRNLTMLEELLLWRNEKPMQTFSLSQDISLEVPDDIYPMGEEHIWGGFVQLSSPGSSDSGSGSDSDDNNNNDSDGDGDGDTHSSPDDIMSEYSSQSLQGSEHSSLSAKRSPRSPMMPRLNRLALINIVSPSTHRGTDGVMRDLVSRVSTYIHWNSLNILFPIVKTQYEKLEHLTLVEACEPAWREGSWQEHAAVFQRMGCLESITMINPNMNRRFLIPILDALLSLARLRHIRLISTDDLETVNAALAHILERRWSGRLLISIQDDFGADGASREWRAKAIDRVNEANRREEQPDRRLDFDVRLFRTNRDDDAGLKILCLKAWQQTL</sequence>
<dbReference type="InterPro" id="IPR036047">
    <property type="entry name" value="F-box-like_dom_sf"/>
</dbReference>